<name>G7J5Q7_MEDTR</name>
<reference evidence="1 3" key="2">
    <citation type="journal article" date="2014" name="BMC Genomics">
        <title>An improved genome release (version Mt4.0) for the model legume Medicago truncatula.</title>
        <authorList>
            <person name="Tang H."/>
            <person name="Krishnakumar V."/>
            <person name="Bidwell S."/>
            <person name="Rosen B."/>
            <person name="Chan A."/>
            <person name="Zhou S."/>
            <person name="Gentzbittel L."/>
            <person name="Childs K.L."/>
            <person name="Yandell M."/>
            <person name="Gundlach H."/>
            <person name="Mayer K.F."/>
            <person name="Schwartz D.C."/>
            <person name="Town C.D."/>
        </authorList>
    </citation>
    <scope>GENOME REANNOTATION</scope>
    <source>
        <strain evidence="2 3">cv. Jemalong A17</strain>
    </source>
</reference>
<protein>
    <submittedName>
        <fullName evidence="1">Ycf2, putative</fullName>
    </submittedName>
</protein>
<keyword evidence="3" id="KW-1185">Reference proteome</keyword>
<accession>G7J5Q7</accession>
<evidence type="ECO:0000313" key="1">
    <source>
        <dbReference type="EMBL" id="AES73223.1"/>
    </source>
</evidence>
<dbReference type="Proteomes" id="UP000002051">
    <property type="component" value="Chromosome 3"/>
</dbReference>
<dbReference type="EMBL" id="CM001219">
    <property type="protein sequence ID" value="AES73223.1"/>
    <property type="molecule type" value="Genomic_DNA"/>
</dbReference>
<evidence type="ECO:0000313" key="3">
    <source>
        <dbReference type="Proteomes" id="UP000002051"/>
    </source>
</evidence>
<dbReference type="EnsemblPlants" id="AES73223">
    <property type="protein sequence ID" value="AES73223"/>
    <property type="gene ID" value="MTR_3g101000"/>
</dbReference>
<dbReference type="AlphaFoldDB" id="G7J5Q7"/>
<dbReference type="HOGENOM" id="CLU_2389512_0_0_1"/>
<sequence length="94" mass="10844">MKESNNISFFFELFCLFGQLKTFGFYPNLMKKNDGIISYRFLENDYDLVHDLLEIESGLLGTSKTNRLTLLKNPLNVIQNGSCSIIYEIGNAYF</sequence>
<proteinExistence type="predicted"/>
<dbReference type="PaxDb" id="3880-AES73223"/>
<reference evidence="1 3" key="1">
    <citation type="journal article" date="2011" name="Nature">
        <title>The Medicago genome provides insight into the evolution of rhizobial symbioses.</title>
        <authorList>
            <person name="Young N.D."/>
            <person name="Debelle F."/>
            <person name="Oldroyd G.E."/>
            <person name="Geurts R."/>
            <person name="Cannon S.B."/>
            <person name="Udvardi M.K."/>
            <person name="Benedito V.A."/>
            <person name="Mayer K.F."/>
            <person name="Gouzy J."/>
            <person name="Schoof H."/>
            <person name="Van de Peer Y."/>
            <person name="Proost S."/>
            <person name="Cook D.R."/>
            <person name="Meyers B.C."/>
            <person name="Spannagl M."/>
            <person name="Cheung F."/>
            <person name="De Mita S."/>
            <person name="Krishnakumar V."/>
            <person name="Gundlach H."/>
            <person name="Zhou S."/>
            <person name="Mudge J."/>
            <person name="Bharti A.K."/>
            <person name="Murray J.D."/>
            <person name="Naoumkina M.A."/>
            <person name="Rosen B."/>
            <person name="Silverstein K.A."/>
            <person name="Tang H."/>
            <person name="Rombauts S."/>
            <person name="Zhao P.X."/>
            <person name="Zhou P."/>
            <person name="Barbe V."/>
            <person name="Bardou P."/>
            <person name="Bechner M."/>
            <person name="Bellec A."/>
            <person name="Berger A."/>
            <person name="Berges H."/>
            <person name="Bidwell S."/>
            <person name="Bisseling T."/>
            <person name="Choisne N."/>
            <person name="Couloux A."/>
            <person name="Denny R."/>
            <person name="Deshpande S."/>
            <person name="Dai X."/>
            <person name="Doyle J.J."/>
            <person name="Dudez A.M."/>
            <person name="Farmer A.D."/>
            <person name="Fouteau S."/>
            <person name="Franken C."/>
            <person name="Gibelin C."/>
            <person name="Gish J."/>
            <person name="Goldstein S."/>
            <person name="Gonzalez A.J."/>
            <person name="Green P.J."/>
            <person name="Hallab A."/>
            <person name="Hartog M."/>
            <person name="Hua A."/>
            <person name="Humphray S.J."/>
            <person name="Jeong D.H."/>
            <person name="Jing Y."/>
            <person name="Jocker A."/>
            <person name="Kenton S.M."/>
            <person name="Kim D.J."/>
            <person name="Klee K."/>
            <person name="Lai H."/>
            <person name="Lang C."/>
            <person name="Lin S."/>
            <person name="Macmil S.L."/>
            <person name="Magdelenat G."/>
            <person name="Matthews L."/>
            <person name="McCorrison J."/>
            <person name="Monaghan E.L."/>
            <person name="Mun J.H."/>
            <person name="Najar F.Z."/>
            <person name="Nicholson C."/>
            <person name="Noirot C."/>
            <person name="O'Bleness M."/>
            <person name="Paule C.R."/>
            <person name="Poulain J."/>
            <person name="Prion F."/>
            <person name="Qin B."/>
            <person name="Qu C."/>
            <person name="Retzel E.F."/>
            <person name="Riddle C."/>
            <person name="Sallet E."/>
            <person name="Samain S."/>
            <person name="Samson N."/>
            <person name="Sanders I."/>
            <person name="Saurat O."/>
            <person name="Scarpelli C."/>
            <person name="Schiex T."/>
            <person name="Segurens B."/>
            <person name="Severin A.J."/>
            <person name="Sherrier D.J."/>
            <person name="Shi R."/>
            <person name="Sims S."/>
            <person name="Singer S.R."/>
            <person name="Sinharoy S."/>
            <person name="Sterck L."/>
            <person name="Viollet A."/>
            <person name="Wang B.B."/>
            <person name="Wang K."/>
            <person name="Wang M."/>
            <person name="Wang X."/>
            <person name="Warfsmann J."/>
            <person name="Weissenbach J."/>
            <person name="White D.D."/>
            <person name="White J.D."/>
            <person name="Wiley G.B."/>
            <person name="Wincker P."/>
            <person name="Xing Y."/>
            <person name="Yang L."/>
            <person name="Yao Z."/>
            <person name="Ying F."/>
            <person name="Zhai J."/>
            <person name="Zhou L."/>
            <person name="Zuber A."/>
            <person name="Denarie J."/>
            <person name="Dixon R.A."/>
            <person name="May G.D."/>
            <person name="Schwartz D.C."/>
            <person name="Rogers J."/>
            <person name="Quetier F."/>
            <person name="Town C.D."/>
            <person name="Roe B.A."/>
        </authorList>
    </citation>
    <scope>NUCLEOTIDE SEQUENCE [LARGE SCALE GENOMIC DNA]</scope>
    <source>
        <strain evidence="1">A17</strain>
        <strain evidence="2 3">cv. Jemalong A17</strain>
    </source>
</reference>
<organism evidence="1 3">
    <name type="scientific">Medicago truncatula</name>
    <name type="common">Barrel medic</name>
    <name type="synonym">Medicago tribuloides</name>
    <dbReference type="NCBI Taxonomy" id="3880"/>
    <lineage>
        <taxon>Eukaryota</taxon>
        <taxon>Viridiplantae</taxon>
        <taxon>Streptophyta</taxon>
        <taxon>Embryophyta</taxon>
        <taxon>Tracheophyta</taxon>
        <taxon>Spermatophyta</taxon>
        <taxon>Magnoliopsida</taxon>
        <taxon>eudicotyledons</taxon>
        <taxon>Gunneridae</taxon>
        <taxon>Pentapetalae</taxon>
        <taxon>rosids</taxon>
        <taxon>fabids</taxon>
        <taxon>Fabales</taxon>
        <taxon>Fabaceae</taxon>
        <taxon>Papilionoideae</taxon>
        <taxon>50 kb inversion clade</taxon>
        <taxon>NPAAA clade</taxon>
        <taxon>Hologalegina</taxon>
        <taxon>IRL clade</taxon>
        <taxon>Trifolieae</taxon>
        <taxon>Medicago</taxon>
    </lineage>
</organism>
<evidence type="ECO:0000313" key="2">
    <source>
        <dbReference type="EnsemblPlants" id="AES73223"/>
    </source>
</evidence>
<gene>
    <name evidence="1" type="ordered locus">MTR_3g101000</name>
</gene>
<reference evidence="2" key="3">
    <citation type="submission" date="2015-04" db="UniProtKB">
        <authorList>
            <consortium name="EnsemblPlants"/>
        </authorList>
    </citation>
    <scope>IDENTIFICATION</scope>
    <source>
        <strain evidence="2">cv. Jemalong A17</strain>
    </source>
</reference>